<dbReference type="Proteomes" id="UP001375370">
    <property type="component" value="Chromosome"/>
</dbReference>
<organism evidence="2 3">
    <name type="scientific">Candidatus Dehalogenimonas loeffleri</name>
    <dbReference type="NCBI Taxonomy" id="3127115"/>
    <lineage>
        <taxon>Bacteria</taxon>
        <taxon>Bacillati</taxon>
        <taxon>Chloroflexota</taxon>
        <taxon>Dehalococcoidia</taxon>
        <taxon>Dehalococcoidales</taxon>
        <taxon>Dehalococcoidaceae</taxon>
        <taxon>Dehalogenimonas</taxon>
    </lineage>
</organism>
<keyword evidence="1" id="KW-0472">Membrane</keyword>
<dbReference type="RefSeq" id="WP_338737299.1">
    <property type="nucleotide sequence ID" value="NZ_CP146612.1"/>
</dbReference>
<dbReference type="EMBL" id="CP146612">
    <property type="protein sequence ID" value="WWX25159.1"/>
    <property type="molecule type" value="Genomic_DNA"/>
</dbReference>
<keyword evidence="1" id="KW-0812">Transmembrane</keyword>
<reference evidence="2 3" key="1">
    <citation type="submission" date="2024-03" db="EMBL/GenBank/DDBJ databases">
        <title>A Dehalogenimonas Isolated from Estuarine Sediments Dihaloeliminates Chlorinated Alkanes.</title>
        <authorList>
            <person name="Yang Y."/>
            <person name="Wang H."/>
        </authorList>
    </citation>
    <scope>NUCLEOTIDE SEQUENCE [LARGE SCALE GENOMIC DNA]</scope>
    <source>
        <strain evidence="2 3">W</strain>
    </source>
</reference>
<keyword evidence="3" id="KW-1185">Reference proteome</keyword>
<proteinExistence type="predicted"/>
<gene>
    <name evidence="2" type="ORF">V8247_07820</name>
</gene>
<sequence>MYYLNKILFAIRLGNNQITPSGAVWDSIHLDLDSFIKSCTNDGFTISKITGTLEGEVANLTQGLCSQTLTQEFGFCLWKPVEFDLVYKMSSVDPDFVNNISKKDVKILTRVKMDGIGLQLMTFSKNRYNTRRHGFRVIKYLAGQINKLSNDMTIEYSFDYLFMRLKPVKDIELISKYDSNIVISPINDRVIEFEYKYHSSLSNYLFDSAWNQVSYILNTVFPMYFAHQVYLICINESEYKLTMLIRNTSKIFEKFNDSNYLNIRQRIRLYKQASKEFSIFYQLAADVELIRQAYNSKAKEPIEEEQIKLFEIVEKTKQSLHSPVIIPNREKSMEFLVHEMRAQIGTVFIFLTIIVSVAALLASLII</sequence>
<keyword evidence="1" id="KW-1133">Transmembrane helix</keyword>
<name>A0ABZ2J675_9CHLR</name>
<accession>A0ABZ2J675</accession>
<protein>
    <submittedName>
        <fullName evidence="2">Uncharacterized protein</fullName>
    </submittedName>
</protein>
<evidence type="ECO:0000313" key="3">
    <source>
        <dbReference type="Proteomes" id="UP001375370"/>
    </source>
</evidence>
<feature type="transmembrane region" description="Helical" evidence="1">
    <location>
        <begin position="344"/>
        <end position="365"/>
    </location>
</feature>
<evidence type="ECO:0000313" key="2">
    <source>
        <dbReference type="EMBL" id="WWX25159.1"/>
    </source>
</evidence>
<evidence type="ECO:0000256" key="1">
    <source>
        <dbReference type="SAM" id="Phobius"/>
    </source>
</evidence>